<evidence type="ECO:0000313" key="5">
    <source>
        <dbReference type="Proteomes" id="UP000295390"/>
    </source>
</evidence>
<dbReference type="AlphaFoldDB" id="A0A4R6TFF8"/>
<evidence type="ECO:0000259" key="2">
    <source>
        <dbReference type="Pfam" id="PF00534"/>
    </source>
</evidence>
<evidence type="ECO:0000313" key="4">
    <source>
        <dbReference type="EMBL" id="TDQ24093.1"/>
    </source>
</evidence>
<gene>
    <name evidence="4" type="ORF">DFQ07_2638</name>
</gene>
<dbReference type="GO" id="GO:0016758">
    <property type="term" value="F:hexosyltransferase activity"/>
    <property type="evidence" value="ECO:0007669"/>
    <property type="project" value="TreeGrafter"/>
</dbReference>
<accession>A0A4R6TFF8</accession>
<feature type="transmembrane region" description="Helical" evidence="1">
    <location>
        <begin position="102"/>
        <end position="121"/>
    </location>
</feature>
<keyword evidence="1" id="KW-0472">Membrane</keyword>
<proteinExistence type="predicted"/>
<dbReference type="Pfam" id="PF00534">
    <property type="entry name" value="Glycos_transf_1"/>
    <property type="match status" value="1"/>
</dbReference>
<dbReference type="PANTHER" id="PTHR45947:SF3">
    <property type="entry name" value="SULFOQUINOVOSYL TRANSFERASE SQD2"/>
    <property type="match status" value="1"/>
</dbReference>
<comment type="caution">
    <text evidence="4">The sequence shown here is derived from an EMBL/GenBank/DDBJ whole genome shotgun (WGS) entry which is preliminary data.</text>
</comment>
<dbReference type="InterPro" id="IPR001296">
    <property type="entry name" value="Glyco_trans_1"/>
</dbReference>
<keyword evidence="5" id="KW-1185">Reference proteome</keyword>
<dbReference type="OrthoDB" id="9811902at2"/>
<evidence type="ECO:0000259" key="3">
    <source>
        <dbReference type="Pfam" id="PF13439"/>
    </source>
</evidence>
<dbReference type="RefSeq" id="WP_133537462.1">
    <property type="nucleotide sequence ID" value="NZ_SNYH01000005.1"/>
</dbReference>
<protein>
    <submittedName>
        <fullName evidence="4">Glycosyltransferase involved in cell wall biosynthesis</fullName>
    </submittedName>
</protein>
<dbReference type="PANTHER" id="PTHR45947">
    <property type="entry name" value="SULFOQUINOVOSYL TRANSFERASE SQD2"/>
    <property type="match status" value="1"/>
</dbReference>
<dbReference type="Proteomes" id="UP000295390">
    <property type="component" value="Unassembled WGS sequence"/>
</dbReference>
<keyword evidence="1" id="KW-1133">Transmembrane helix</keyword>
<sequence length="398" mass="45618">MRILIVTQYFWPEEFRINDLAISLVERGYDVTVLTGNPNYPKGKFVEGYGFRWSKEIYKGINILRVPIIPRGKNSLMLFLNYLSFIVTGSIFSFFHKKKYDKVFAVNFSPITAVIPAIVYCKKNKKELSIWVQDLWPESVVAASSIKSNRIQKLLTRLVKYIYKRSNKIFISNNGFKESLIDKGVDEGKIYYMPNWAEDIFESKKNLKINRKQYSIPEGFVVMFAGNLGEAQDLEAVLKAAELTKNNKNIKWVFVGDGRKGNWLKNNIKDKKLSDTVKVLGRFPMEQMPLFFKLADVMLVSLKDEYIFSLTVPSKVQSYMASKKPILSMLNGAGNDIIKESGSGFVANAGDYQTLAENVVKCENLSVEKIESMGQNSFEYYQRHFSKNKIVDSFIKSL</sequence>
<feature type="domain" description="Glycosyltransferase subfamily 4-like N-terminal" evidence="3">
    <location>
        <begin position="17"/>
        <end position="195"/>
    </location>
</feature>
<dbReference type="InterPro" id="IPR028098">
    <property type="entry name" value="Glyco_trans_4-like_N"/>
</dbReference>
<organism evidence="4 5">
    <name type="scientific">Tenacibaculum caenipelagi</name>
    <dbReference type="NCBI Taxonomy" id="1325435"/>
    <lineage>
        <taxon>Bacteria</taxon>
        <taxon>Pseudomonadati</taxon>
        <taxon>Bacteroidota</taxon>
        <taxon>Flavobacteriia</taxon>
        <taxon>Flavobacteriales</taxon>
        <taxon>Flavobacteriaceae</taxon>
        <taxon>Tenacibaculum</taxon>
    </lineage>
</organism>
<keyword evidence="4" id="KW-0808">Transferase</keyword>
<reference evidence="4 5" key="1">
    <citation type="submission" date="2019-03" db="EMBL/GenBank/DDBJ databases">
        <title>Genomic Encyclopedia of Type Strains, Phase III (KMG-III): the genomes of soil and plant-associated and newly described type strains.</title>
        <authorList>
            <person name="Whitman W."/>
        </authorList>
    </citation>
    <scope>NUCLEOTIDE SEQUENCE [LARGE SCALE GENOMIC DNA]</scope>
    <source>
        <strain evidence="4 5">CECT 8283</strain>
    </source>
</reference>
<dbReference type="SUPFAM" id="SSF53756">
    <property type="entry name" value="UDP-Glycosyltransferase/glycogen phosphorylase"/>
    <property type="match status" value="1"/>
</dbReference>
<dbReference type="InterPro" id="IPR050194">
    <property type="entry name" value="Glycosyltransferase_grp1"/>
</dbReference>
<dbReference type="Pfam" id="PF13439">
    <property type="entry name" value="Glyco_transf_4"/>
    <property type="match status" value="1"/>
</dbReference>
<evidence type="ECO:0000256" key="1">
    <source>
        <dbReference type="SAM" id="Phobius"/>
    </source>
</evidence>
<feature type="domain" description="Glycosyl transferase family 1" evidence="2">
    <location>
        <begin position="210"/>
        <end position="377"/>
    </location>
</feature>
<feature type="transmembrane region" description="Helical" evidence="1">
    <location>
        <begin position="75"/>
        <end position="96"/>
    </location>
</feature>
<keyword evidence="1" id="KW-0812">Transmembrane</keyword>
<dbReference type="CDD" id="cd03794">
    <property type="entry name" value="GT4_WbuB-like"/>
    <property type="match status" value="1"/>
</dbReference>
<name>A0A4R6TFF8_9FLAO</name>
<dbReference type="Gene3D" id="3.40.50.2000">
    <property type="entry name" value="Glycogen Phosphorylase B"/>
    <property type="match status" value="2"/>
</dbReference>
<dbReference type="EMBL" id="SNYH01000005">
    <property type="protein sequence ID" value="TDQ24093.1"/>
    <property type="molecule type" value="Genomic_DNA"/>
</dbReference>